<protein>
    <submittedName>
        <fullName evidence="1">Uncharacterized protein</fullName>
    </submittedName>
</protein>
<evidence type="ECO:0000313" key="2">
    <source>
        <dbReference type="Proteomes" id="UP000735302"/>
    </source>
</evidence>
<dbReference type="Proteomes" id="UP000735302">
    <property type="component" value="Unassembled WGS sequence"/>
</dbReference>
<comment type="caution">
    <text evidence="1">The sequence shown here is derived from an EMBL/GenBank/DDBJ whole genome shotgun (WGS) entry which is preliminary data.</text>
</comment>
<dbReference type="AlphaFoldDB" id="A0AAV4D0S0"/>
<name>A0AAV4D0S0_9GAST</name>
<organism evidence="1 2">
    <name type="scientific">Plakobranchus ocellatus</name>
    <dbReference type="NCBI Taxonomy" id="259542"/>
    <lineage>
        <taxon>Eukaryota</taxon>
        <taxon>Metazoa</taxon>
        <taxon>Spiralia</taxon>
        <taxon>Lophotrochozoa</taxon>
        <taxon>Mollusca</taxon>
        <taxon>Gastropoda</taxon>
        <taxon>Heterobranchia</taxon>
        <taxon>Euthyneura</taxon>
        <taxon>Panpulmonata</taxon>
        <taxon>Sacoglossa</taxon>
        <taxon>Placobranchoidea</taxon>
        <taxon>Plakobranchidae</taxon>
        <taxon>Plakobranchus</taxon>
    </lineage>
</organism>
<gene>
    <name evidence="1" type="ORF">PoB_006431200</name>
</gene>
<reference evidence="1 2" key="1">
    <citation type="journal article" date="2021" name="Elife">
        <title>Chloroplast acquisition without the gene transfer in kleptoplastic sea slugs, Plakobranchus ocellatus.</title>
        <authorList>
            <person name="Maeda T."/>
            <person name="Takahashi S."/>
            <person name="Yoshida T."/>
            <person name="Shimamura S."/>
            <person name="Takaki Y."/>
            <person name="Nagai Y."/>
            <person name="Toyoda A."/>
            <person name="Suzuki Y."/>
            <person name="Arimoto A."/>
            <person name="Ishii H."/>
            <person name="Satoh N."/>
            <person name="Nishiyama T."/>
            <person name="Hasebe M."/>
            <person name="Maruyama T."/>
            <person name="Minagawa J."/>
            <person name="Obokata J."/>
            <person name="Shigenobu S."/>
        </authorList>
    </citation>
    <scope>NUCLEOTIDE SEQUENCE [LARGE SCALE GENOMIC DNA]</scope>
</reference>
<evidence type="ECO:0000313" key="1">
    <source>
        <dbReference type="EMBL" id="GFO37807.1"/>
    </source>
</evidence>
<proteinExistence type="predicted"/>
<accession>A0AAV4D0S0</accession>
<dbReference type="EMBL" id="BLXT01007308">
    <property type="protein sequence ID" value="GFO37807.1"/>
    <property type="molecule type" value="Genomic_DNA"/>
</dbReference>
<sequence>MFFLSTSQEELKENDFIVIFEILLKDHNMLYISVIAVHVPLYKSRFHAPSLRLWQAAAHLGRGAGATLRAKPADAPLCQCCFSTMRNEHRTVPGEFVILKCTVSAFYVI</sequence>
<keyword evidence="2" id="KW-1185">Reference proteome</keyword>